<dbReference type="Gramene" id="Pp3c4_25450V3.2">
    <property type="protein sequence ID" value="PAC:32921393.CDS.1"/>
    <property type="gene ID" value="Pp3c4_25450"/>
</dbReference>
<dbReference type="EMBL" id="ABEU02000004">
    <property type="protein sequence ID" value="PNR55845.1"/>
    <property type="molecule type" value="Genomic_DNA"/>
</dbReference>
<sequence>MCRIEDFNTLVAREQRRGEYNAECHRGRNSVARQTKMEAGGRATYIRAPSRWMATPFTLCTIFFDVVWNF</sequence>
<dbReference type="Proteomes" id="UP000006727">
    <property type="component" value="Chromosome 4"/>
</dbReference>
<organism evidence="1">
    <name type="scientific">Physcomitrium patens</name>
    <name type="common">Spreading-leaved earth moss</name>
    <name type="synonym">Physcomitrella patens</name>
    <dbReference type="NCBI Taxonomy" id="3218"/>
    <lineage>
        <taxon>Eukaryota</taxon>
        <taxon>Viridiplantae</taxon>
        <taxon>Streptophyta</taxon>
        <taxon>Embryophyta</taxon>
        <taxon>Bryophyta</taxon>
        <taxon>Bryophytina</taxon>
        <taxon>Bryopsida</taxon>
        <taxon>Funariidae</taxon>
        <taxon>Funariales</taxon>
        <taxon>Funariaceae</taxon>
        <taxon>Physcomitrium</taxon>
    </lineage>
</organism>
<evidence type="ECO:0000313" key="1">
    <source>
        <dbReference type="EMBL" id="PNR55845.1"/>
    </source>
</evidence>
<protein>
    <submittedName>
        <fullName evidence="1 2">Uncharacterized protein</fullName>
    </submittedName>
</protein>
<dbReference type="AlphaFoldDB" id="A0A2K1KPY5"/>
<dbReference type="PaxDb" id="3218-PP1S60_311V6.1"/>
<accession>A0A2K1KPY5</accession>
<name>A0A2K1KPY5_PHYPA</name>
<dbReference type="Gramene" id="Pp3c4_25450V3.1">
    <property type="protein sequence ID" value="PAC:32921392.CDS.1"/>
    <property type="gene ID" value="Pp3c4_25450"/>
</dbReference>
<dbReference type="InParanoid" id="A0A2K1KPY5"/>
<reference evidence="1 3" key="1">
    <citation type="journal article" date="2008" name="Science">
        <title>The Physcomitrella genome reveals evolutionary insights into the conquest of land by plants.</title>
        <authorList>
            <person name="Rensing S."/>
            <person name="Lang D."/>
            <person name="Zimmer A."/>
            <person name="Terry A."/>
            <person name="Salamov A."/>
            <person name="Shapiro H."/>
            <person name="Nishiyama T."/>
            <person name="Perroud P.-F."/>
            <person name="Lindquist E."/>
            <person name="Kamisugi Y."/>
            <person name="Tanahashi T."/>
            <person name="Sakakibara K."/>
            <person name="Fujita T."/>
            <person name="Oishi K."/>
            <person name="Shin-I T."/>
            <person name="Kuroki Y."/>
            <person name="Toyoda A."/>
            <person name="Suzuki Y."/>
            <person name="Hashimoto A."/>
            <person name="Yamaguchi K."/>
            <person name="Sugano A."/>
            <person name="Kohara Y."/>
            <person name="Fujiyama A."/>
            <person name="Anterola A."/>
            <person name="Aoki S."/>
            <person name="Ashton N."/>
            <person name="Barbazuk W.B."/>
            <person name="Barker E."/>
            <person name="Bennetzen J."/>
            <person name="Bezanilla M."/>
            <person name="Blankenship R."/>
            <person name="Cho S.H."/>
            <person name="Dutcher S."/>
            <person name="Estelle M."/>
            <person name="Fawcett J.A."/>
            <person name="Gundlach H."/>
            <person name="Hanada K."/>
            <person name="Heyl A."/>
            <person name="Hicks K.A."/>
            <person name="Hugh J."/>
            <person name="Lohr M."/>
            <person name="Mayer K."/>
            <person name="Melkozernov A."/>
            <person name="Murata T."/>
            <person name="Nelson D."/>
            <person name="Pils B."/>
            <person name="Prigge M."/>
            <person name="Reiss B."/>
            <person name="Renner T."/>
            <person name="Rombauts S."/>
            <person name="Rushton P."/>
            <person name="Sanderfoot A."/>
            <person name="Schween G."/>
            <person name="Shiu S.-H."/>
            <person name="Stueber K."/>
            <person name="Theodoulou F.L."/>
            <person name="Tu H."/>
            <person name="Van de Peer Y."/>
            <person name="Verrier P.J."/>
            <person name="Waters E."/>
            <person name="Wood A."/>
            <person name="Yang L."/>
            <person name="Cove D."/>
            <person name="Cuming A."/>
            <person name="Hasebe M."/>
            <person name="Lucas S."/>
            <person name="Mishler D.B."/>
            <person name="Reski R."/>
            <person name="Grigoriev I."/>
            <person name="Quatrano R.S."/>
            <person name="Boore J.L."/>
        </authorList>
    </citation>
    <scope>NUCLEOTIDE SEQUENCE [LARGE SCALE GENOMIC DNA]</scope>
    <source>
        <strain evidence="2 3">cv. Gransden 2004</strain>
    </source>
</reference>
<evidence type="ECO:0000313" key="3">
    <source>
        <dbReference type="Proteomes" id="UP000006727"/>
    </source>
</evidence>
<evidence type="ECO:0000313" key="2">
    <source>
        <dbReference type="EnsemblPlants" id="PAC:32921392.CDS.1"/>
    </source>
</evidence>
<reference evidence="1 3" key="2">
    <citation type="journal article" date="2018" name="Plant J.">
        <title>The Physcomitrella patens chromosome-scale assembly reveals moss genome structure and evolution.</title>
        <authorList>
            <person name="Lang D."/>
            <person name="Ullrich K.K."/>
            <person name="Murat F."/>
            <person name="Fuchs J."/>
            <person name="Jenkins J."/>
            <person name="Haas F.B."/>
            <person name="Piednoel M."/>
            <person name="Gundlach H."/>
            <person name="Van Bel M."/>
            <person name="Meyberg R."/>
            <person name="Vives C."/>
            <person name="Morata J."/>
            <person name="Symeonidi A."/>
            <person name="Hiss M."/>
            <person name="Muchero W."/>
            <person name="Kamisugi Y."/>
            <person name="Saleh O."/>
            <person name="Blanc G."/>
            <person name="Decker E.L."/>
            <person name="van Gessel N."/>
            <person name="Grimwood J."/>
            <person name="Hayes R.D."/>
            <person name="Graham S.W."/>
            <person name="Gunter L.E."/>
            <person name="McDaniel S.F."/>
            <person name="Hoernstein S.N.W."/>
            <person name="Larsson A."/>
            <person name="Li F.W."/>
            <person name="Perroud P.F."/>
            <person name="Phillips J."/>
            <person name="Ranjan P."/>
            <person name="Rokshar D.S."/>
            <person name="Rothfels C.J."/>
            <person name="Schneider L."/>
            <person name="Shu S."/>
            <person name="Stevenson D.W."/>
            <person name="Thummler F."/>
            <person name="Tillich M."/>
            <person name="Villarreal Aguilar J.C."/>
            <person name="Widiez T."/>
            <person name="Wong G.K."/>
            <person name="Wymore A."/>
            <person name="Zhang Y."/>
            <person name="Zimmer A.D."/>
            <person name="Quatrano R.S."/>
            <person name="Mayer K.F.X."/>
            <person name="Goodstein D."/>
            <person name="Casacuberta J.M."/>
            <person name="Vandepoele K."/>
            <person name="Reski R."/>
            <person name="Cuming A.C."/>
            <person name="Tuskan G.A."/>
            <person name="Maumus F."/>
            <person name="Salse J."/>
            <person name="Schmutz J."/>
            <person name="Rensing S.A."/>
        </authorList>
    </citation>
    <scope>NUCLEOTIDE SEQUENCE [LARGE SCALE GENOMIC DNA]</scope>
    <source>
        <strain evidence="2 3">cv. Gransden 2004</strain>
    </source>
</reference>
<keyword evidence="3" id="KW-1185">Reference proteome</keyword>
<gene>
    <name evidence="1" type="ORF">PHYPA_006742</name>
</gene>
<proteinExistence type="predicted"/>
<dbReference type="EnsemblPlants" id="Pp3c4_25450V3.1">
    <property type="protein sequence ID" value="PAC:32921392.CDS.1"/>
    <property type="gene ID" value="Pp3c4_25450"/>
</dbReference>
<dbReference type="EnsemblPlants" id="Pp3c4_25450V3.2">
    <property type="protein sequence ID" value="PAC:32921393.CDS.1"/>
    <property type="gene ID" value="Pp3c4_25450"/>
</dbReference>
<reference evidence="2" key="3">
    <citation type="submission" date="2020-12" db="UniProtKB">
        <authorList>
            <consortium name="EnsemblPlants"/>
        </authorList>
    </citation>
    <scope>IDENTIFICATION</scope>
</reference>